<dbReference type="CDD" id="cd06260">
    <property type="entry name" value="DUF820-like"/>
    <property type="match status" value="1"/>
</dbReference>
<reference evidence="2 3" key="1">
    <citation type="submission" date="2019-03" db="EMBL/GenBank/DDBJ databases">
        <title>Genomic Encyclopedia of Type Strains, Phase IV (KMG-IV): sequencing the most valuable type-strain genomes for metagenomic binning, comparative biology and taxonomic classification.</title>
        <authorList>
            <person name="Goeker M."/>
        </authorList>
    </citation>
    <scope>NUCLEOTIDE SEQUENCE [LARGE SCALE GENOMIC DNA]</scope>
    <source>
        <strain evidence="2 3">DSM 13587</strain>
    </source>
</reference>
<name>A0A4R3N5H2_9GAMM</name>
<dbReference type="EMBL" id="SMAO01000003">
    <property type="protein sequence ID" value="TCT22049.1"/>
    <property type="molecule type" value="Genomic_DNA"/>
</dbReference>
<dbReference type="GO" id="GO:0004519">
    <property type="term" value="F:endonuclease activity"/>
    <property type="evidence" value="ECO:0007669"/>
    <property type="project" value="UniProtKB-KW"/>
</dbReference>
<gene>
    <name evidence="2" type="ORF">EDC35_103147</name>
</gene>
<evidence type="ECO:0000313" key="2">
    <source>
        <dbReference type="EMBL" id="TCT22049.1"/>
    </source>
</evidence>
<keyword evidence="2" id="KW-0255">Endonuclease</keyword>
<sequence length="189" mass="22045">MLNVQSRLTPQDYLDWERQQETRHEYVNGEIHAMTGASRKHNLICINFVASLHGQLRGKPCEVYSNDMRVKVSETGMYAYPDVVVACSKPEFEDAHVDTLLNPVLIAEVLSESTANYDRGAKFLHYRNLPSLMDYLLVAQDECRVEHYSRQPGNRWLLTDYRELNEQIDLISIRSVLLLRDLYERVEIR</sequence>
<dbReference type="InterPro" id="IPR012296">
    <property type="entry name" value="Nuclease_put_TT1808"/>
</dbReference>
<dbReference type="InterPro" id="IPR011335">
    <property type="entry name" value="Restrct_endonuc-II-like"/>
</dbReference>
<dbReference type="RefSeq" id="WP_132976458.1">
    <property type="nucleotide sequence ID" value="NZ_SMAO01000003.1"/>
</dbReference>
<comment type="caution">
    <text evidence="2">The sequence shown here is derived from an EMBL/GenBank/DDBJ whole genome shotgun (WGS) entry which is preliminary data.</text>
</comment>
<feature type="domain" description="Putative restriction endonuclease" evidence="1">
    <location>
        <begin position="11"/>
        <end position="170"/>
    </location>
</feature>
<accession>A0A4R3N5H2</accession>
<proteinExistence type="predicted"/>
<dbReference type="AlphaFoldDB" id="A0A4R3N5H2"/>
<dbReference type="Pfam" id="PF05685">
    <property type="entry name" value="Uma2"/>
    <property type="match status" value="1"/>
</dbReference>
<protein>
    <submittedName>
        <fullName evidence="2">Uma2 family endonuclease</fullName>
    </submittedName>
</protein>
<dbReference type="PANTHER" id="PTHR36558:SF1">
    <property type="entry name" value="RESTRICTION ENDONUCLEASE DOMAIN-CONTAINING PROTEIN-RELATED"/>
    <property type="match status" value="1"/>
</dbReference>
<keyword evidence="2" id="KW-0540">Nuclease</keyword>
<evidence type="ECO:0000313" key="3">
    <source>
        <dbReference type="Proteomes" id="UP000295717"/>
    </source>
</evidence>
<dbReference type="OrthoDB" id="26750at2"/>
<organism evidence="2 3">
    <name type="scientific">Thiobaca trueperi</name>
    <dbReference type="NCBI Taxonomy" id="127458"/>
    <lineage>
        <taxon>Bacteria</taxon>
        <taxon>Pseudomonadati</taxon>
        <taxon>Pseudomonadota</taxon>
        <taxon>Gammaproteobacteria</taxon>
        <taxon>Chromatiales</taxon>
        <taxon>Chromatiaceae</taxon>
        <taxon>Thiobaca</taxon>
    </lineage>
</organism>
<dbReference type="Gene3D" id="3.90.1570.10">
    <property type="entry name" value="tt1808, chain A"/>
    <property type="match status" value="1"/>
</dbReference>
<evidence type="ECO:0000259" key="1">
    <source>
        <dbReference type="Pfam" id="PF05685"/>
    </source>
</evidence>
<dbReference type="Proteomes" id="UP000295717">
    <property type="component" value="Unassembled WGS sequence"/>
</dbReference>
<dbReference type="SUPFAM" id="SSF52980">
    <property type="entry name" value="Restriction endonuclease-like"/>
    <property type="match status" value="1"/>
</dbReference>
<dbReference type="PANTHER" id="PTHR36558">
    <property type="entry name" value="GLR1098 PROTEIN"/>
    <property type="match status" value="1"/>
</dbReference>
<keyword evidence="3" id="KW-1185">Reference proteome</keyword>
<keyword evidence="2" id="KW-0378">Hydrolase</keyword>
<dbReference type="InterPro" id="IPR008538">
    <property type="entry name" value="Uma2"/>
</dbReference>